<keyword evidence="1" id="KW-1133">Transmembrane helix</keyword>
<comment type="caution">
    <text evidence="2">The sequence shown here is derived from an EMBL/GenBank/DDBJ whole genome shotgun (WGS) entry which is preliminary data.</text>
</comment>
<keyword evidence="3" id="KW-1185">Reference proteome</keyword>
<evidence type="ECO:0000313" key="3">
    <source>
        <dbReference type="Proteomes" id="UP000724149"/>
    </source>
</evidence>
<protein>
    <submittedName>
        <fullName evidence="2">Uncharacterized protein</fullName>
    </submittedName>
</protein>
<feature type="transmembrane region" description="Helical" evidence="1">
    <location>
        <begin position="7"/>
        <end position="28"/>
    </location>
</feature>
<name>A0ABS2GQU3_9FIRM</name>
<dbReference type="EMBL" id="JACSNR010000009">
    <property type="protein sequence ID" value="MBM6923981.1"/>
    <property type="molecule type" value="Genomic_DNA"/>
</dbReference>
<dbReference type="Proteomes" id="UP000724149">
    <property type="component" value="Unassembled WGS sequence"/>
</dbReference>
<keyword evidence="1" id="KW-0812">Transmembrane</keyword>
<reference evidence="2 3" key="1">
    <citation type="journal article" date="2021" name="Sci. Rep.">
        <title>The distribution of antibiotic resistance genes in chicken gut microbiota commensals.</title>
        <authorList>
            <person name="Juricova H."/>
            <person name="Matiasovicova J."/>
            <person name="Kubasova T."/>
            <person name="Cejkova D."/>
            <person name="Rychlik I."/>
        </authorList>
    </citation>
    <scope>NUCLEOTIDE SEQUENCE [LARGE SCALE GENOMIC DNA]</scope>
    <source>
        <strain evidence="2 3">An564</strain>
    </source>
</reference>
<feature type="transmembrane region" description="Helical" evidence="1">
    <location>
        <begin position="176"/>
        <end position="196"/>
    </location>
</feature>
<feature type="transmembrane region" description="Helical" evidence="1">
    <location>
        <begin position="87"/>
        <end position="104"/>
    </location>
</feature>
<gene>
    <name evidence="2" type="ORF">H9X81_09820</name>
</gene>
<dbReference type="RefSeq" id="WP_204721593.1">
    <property type="nucleotide sequence ID" value="NZ_JACSNR010000009.1"/>
</dbReference>
<keyword evidence="1" id="KW-0472">Membrane</keyword>
<feature type="transmembrane region" description="Helical" evidence="1">
    <location>
        <begin position="48"/>
        <end position="67"/>
    </location>
</feature>
<sequence length="202" mass="23081">MLRKIPVRSILFLSLIRIGLLLLLLAWWGPFYRFLLPAAVLGQADWGTGAWLAAELLLILFVMNRFFEGVVCREPGGSQTLFQRAKIWLYATILCTIGSLGQIVDSFRELGVEHLPAEVRLRFILAAGLPLVLFWTGVIWVGWRWGERLRAAEETADADEQRSLADRRMRFALSGVGRYALLTVVWLLLFAAAWWVRTRFFS</sequence>
<organism evidence="2 3">
    <name type="scientific">Hydrogenoanaerobacterium saccharovorans</name>
    <dbReference type="NCBI Taxonomy" id="474960"/>
    <lineage>
        <taxon>Bacteria</taxon>
        <taxon>Bacillati</taxon>
        <taxon>Bacillota</taxon>
        <taxon>Clostridia</taxon>
        <taxon>Eubacteriales</taxon>
        <taxon>Oscillospiraceae</taxon>
        <taxon>Hydrogenoanaerobacterium</taxon>
    </lineage>
</organism>
<evidence type="ECO:0000313" key="2">
    <source>
        <dbReference type="EMBL" id="MBM6923981.1"/>
    </source>
</evidence>
<evidence type="ECO:0000256" key="1">
    <source>
        <dbReference type="SAM" id="Phobius"/>
    </source>
</evidence>
<feature type="transmembrane region" description="Helical" evidence="1">
    <location>
        <begin position="124"/>
        <end position="143"/>
    </location>
</feature>
<accession>A0ABS2GQU3</accession>
<proteinExistence type="predicted"/>